<evidence type="ECO:0000313" key="1">
    <source>
        <dbReference type="EnsemblPlants" id="OMERI02G22840.2"/>
    </source>
</evidence>
<dbReference type="Proteomes" id="UP000008021">
    <property type="component" value="Chromosome 2"/>
</dbReference>
<dbReference type="EnsemblPlants" id="OMERI02G22840.2">
    <property type="protein sequence ID" value="OMERI02G22840.2"/>
    <property type="gene ID" value="OMERI02G22840"/>
</dbReference>
<dbReference type="Gramene" id="OMERI02G22840.2">
    <property type="protein sequence ID" value="OMERI02G22840.2"/>
    <property type="gene ID" value="OMERI02G22840"/>
</dbReference>
<protein>
    <submittedName>
        <fullName evidence="1">Uncharacterized protein</fullName>
    </submittedName>
</protein>
<keyword evidence="2" id="KW-1185">Reference proteome</keyword>
<dbReference type="AlphaFoldDB" id="A0A0E0CN21"/>
<sequence>MRGPDGLHKDGHAAHESMTTYSFLPPLVGLRLSPGRRELPPPLPAALTRRALRRPALRGADAPYPRPTSSRLGWAGVSSLLPEKTVMMI</sequence>
<reference evidence="1" key="1">
    <citation type="submission" date="2015-04" db="UniProtKB">
        <authorList>
            <consortium name="EnsemblPlants"/>
        </authorList>
    </citation>
    <scope>IDENTIFICATION</scope>
</reference>
<evidence type="ECO:0000313" key="2">
    <source>
        <dbReference type="Proteomes" id="UP000008021"/>
    </source>
</evidence>
<accession>A0A0E0CN21</accession>
<dbReference type="EnsemblPlants" id="OMERI02G22840.5">
    <property type="protein sequence ID" value="OMERI02G22840.5"/>
    <property type="gene ID" value="OMERI02G22840"/>
</dbReference>
<dbReference type="Gramene" id="OMERI02G22840.5">
    <property type="protein sequence ID" value="OMERI02G22840.5"/>
    <property type="gene ID" value="OMERI02G22840"/>
</dbReference>
<dbReference type="HOGENOM" id="CLU_2458541_0_0_1"/>
<name>A0A0E0CN21_9ORYZ</name>
<dbReference type="EnsemblPlants" id="OMERI02G22840.1">
    <property type="protein sequence ID" value="OMERI02G22840.1"/>
    <property type="gene ID" value="OMERI02G22840"/>
</dbReference>
<organism evidence="1">
    <name type="scientific">Oryza meridionalis</name>
    <dbReference type="NCBI Taxonomy" id="40149"/>
    <lineage>
        <taxon>Eukaryota</taxon>
        <taxon>Viridiplantae</taxon>
        <taxon>Streptophyta</taxon>
        <taxon>Embryophyta</taxon>
        <taxon>Tracheophyta</taxon>
        <taxon>Spermatophyta</taxon>
        <taxon>Magnoliopsida</taxon>
        <taxon>Liliopsida</taxon>
        <taxon>Poales</taxon>
        <taxon>Poaceae</taxon>
        <taxon>BOP clade</taxon>
        <taxon>Oryzoideae</taxon>
        <taxon>Oryzeae</taxon>
        <taxon>Oryzinae</taxon>
        <taxon>Oryza</taxon>
    </lineage>
</organism>
<reference evidence="1" key="2">
    <citation type="submission" date="2018-05" db="EMBL/GenBank/DDBJ databases">
        <title>OmerRS3 (Oryza meridionalis Reference Sequence Version 3).</title>
        <authorList>
            <person name="Zhang J."/>
            <person name="Kudrna D."/>
            <person name="Lee S."/>
            <person name="Talag J."/>
            <person name="Welchert J."/>
            <person name="Wing R.A."/>
        </authorList>
    </citation>
    <scope>NUCLEOTIDE SEQUENCE [LARGE SCALE GENOMIC DNA]</scope>
    <source>
        <strain evidence="1">OR44</strain>
    </source>
</reference>
<dbReference type="Gramene" id="OMERI02G22840.1">
    <property type="protein sequence ID" value="OMERI02G22840.1"/>
    <property type="gene ID" value="OMERI02G22840"/>
</dbReference>
<proteinExistence type="predicted"/>